<feature type="transmembrane region" description="Helical" evidence="1">
    <location>
        <begin position="133"/>
        <end position="151"/>
    </location>
</feature>
<name>A0AAE3JDH3_9FIRM</name>
<keyword evidence="1" id="KW-0812">Transmembrane</keyword>
<feature type="transmembrane region" description="Helical" evidence="1">
    <location>
        <begin position="216"/>
        <end position="235"/>
    </location>
</feature>
<evidence type="ECO:0000256" key="1">
    <source>
        <dbReference type="SAM" id="Phobius"/>
    </source>
</evidence>
<feature type="transmembrane region" description="Helical" evidence="1">
    <location>
        <begin position="158"/>
        <end position="184"/>
    </location>
</feature>
<protein>
    <submittedName>
        <fullName evidence="2">Uncharacterized protein</fullName>
    </submittedName>
</protein>
<evidence type="ECO:0000313" key="3">
    <source>
        <dbReference type="Proteomes" id="UP001198200"/>
    </source>
</evidence>
<gene>
    <name evidence="2" type="ORF">LKD48_13650</name>
</gene>
<dbReference type="AlphaFoldDB" id="A0AAE3JDH3"/>
<dbReference type="EMBL" id="JAJEQN010000043">
    <property type="protein sequence ID" value="MCC2222653.1"/>
    <property type="molecule type" value="Genomic_DNA"/>
</dbReference>
<organism evidence="2 3">
    <name type="scientific">Anthropogastromicrobium aceti</name>
    <dbReference type="NCBI Taxonomy" id="2981768"/>
    <lineage>
        <taxon>Bacteria</taxon>
        <taxon>Bacillati</taxon>
        <taxon>Bacillota</taxon>
        <taxon>Clostridia</taxon>
        <taxon>Lachnospirales</taxon>
        <taxon>Lachnospiraceae</taxon>
        <taxon>Anthropogastromicrobium</taxon>
    </lineage>
</organism>
<reference evidence="2 3" key="1">
    <citation type="submission" date="2021-10" db="EMBL/GenBank/DDBJ databases">
        <title>Anaerobic single-cell dispensing facilitates the cultivation of human gut bacteria.</title>
        <authorList>
            <person name="Afrizal A."/>
        </authorList>
    </citation>
    <scope>NUCLEOTIDE SEQUENCE [LARGE SCALE GENOMIC DNA]</scope>
    <source>
        <strain evidence="2 3">CLA-AA-H224</strain>
    </source>
</reference>
<keyword evidence="1" id="KW-0472">Membrane</keyword>
<dbReference type="RefSeq" id="WP_308732293.1">
    <property type="nucleotide sequence ID" value="NZ_JAJEQN010000043.1"/>
</dbReference>
<keyword evidence="3" id="KW-1185">Reference proteome</keyword>
<dbReference type="Proteomes" id="UP001198200">
    <property type="component" value="Unassembled WGS sequence"/>
</dbReference>
<comment type="caution">
    <text evidence="2">The sequence shown here is derived from an EMBL/GenBank/DDBJ whole genome shotgun (WGS) entry which is preliminary data.</text>
</comment>
<evidence type="ECO:0000313" key="2">
    <source>
        <dbReference type="EMBL" id="MCC2222653.1"/>
    </source>
</evidence>
<feature type="transmembrane region" description="Helical" evidence="1">
    <location>
        <begin position="53"/>
        <end position="70"/>
    </location>
</feature>
<feature type="transmembrane region" description="Helical" evidence="1">
    <location>
        <begin position="5"/>
        <end position="22"/>
    </location>
</feature>
<proteinExistence type="predicted"/>
<accession>A0AAE3JDH3</accession>
<keyword evidence="1" id="KW-1133">Transmembrane helix</keyword>
<feature type="transmembrane region" description="Helical" evidence="1">
    <location>
        <begin position="100"/>
        <end position="121"/>
    </location>
</feature>
<sequence>MRKKYLYRVGLAILPVWMGRYIELVGEKSTDSVVNILINGIFGRVTGDSGSRFVIAIGQAIFLVLFLILYGDCIAARQRVGAVYFFSRISNRKKWIGKEFVWLLLYSMLYTGCFVGMHTLFSFMGCSEASMSMALLKAVLQIWLFLTTLLFEMSILCNLFCAIGGSAVGILLSMLCVIGLIMWATSEAAGNLSQIINPMWLSADIIENMGSYIKKLLVLLIQMAVCAGVSGYYLAKRDLFAREGEG</sequence>